<keyword evidence="3" id="KW-1185">Reference proteome</keyword>
<evidence type="ECO:0000256" key="1">
    <source>
        <dbReference type="SAM" id="MobiDB-lite"/>
    </source>
</evidence>
<sequence>MGAAQLARQFDADLAVGPQDRLHSRSALSCVPATVSSLYIGRHADVYSAYISVAAVMRQRQPRDDRPTSGDLASPQRAPNGAELTHRHMAEQPLPRPSPSRQFLRSVASTPRCPAAPECTVDLAGTAFAQHHHRLAIPELK</sequence>
<gene>
    <name evidence="2" type="ORF">Aru02nite_62540</name>
</gene>
<reference evidence="2" key="1">
    <citation type="submission" date="2021-01" db="EMBL/GenBank/DDBJ databases">
        <title>Whole genome shotgun sequence of Actinocatenispora rupis NBRC 107355.</title>
        <authorList>
            <person name="Komaki H."/>
            <person name="Tamura T."/>
        </authorList>
    </citation>
    <scope>NUCLEOTIDE SEQUENCE</scope>
    <source>
        <strain evidence="2">NBRC 107355</strain>
    </source>
</reference>
<feature type="compositionally biased region" description="Polar residues" evidence="1">
    <location>
        <begin position="99"/>
        <end position="109"/>
    </location>
</feature>
<feature type="region of interest" description="Disordered" evidence="1">
    <location>
        <begin position="58"/>
        <end position="109"/>
    </location>
</feature>
<accession>A0A8J3NFX8</accession>
<evidence type="ECO:0000313" key="3">
    <source>
        <dbReference type="Proteomes" id="UP000612808"/>
    </source>
</evidence>
<protein>
    <submittedName>
        <fullName evidence="2">Uncharacterized protein</fullName>
    </submittedName>
</protein>
<dbReference type="AlphaFoldDB" id="A0A8J3NFX8"/>
<dbReference type="Proteomes" id="UP000612808">
    <property type="component" value="Unassembled WGS sequence"/>
</dbReference>
<organism evidence="2 3">
    <name type="scientific">Actinocatenispora rupis</name>
    <dbReference type="NCBI Taxonomy" id="519421"/>
    <lineage>
        <taxon>Bacteria</taxon>
        <taxon>Bacillati</taxon>
        <taxon>Actinomycetota</taxon>
        <taxon>Actinomycetes</taxon>
        <taxon>Micromonosporales</taxon>
        <taxon>Micromonosporaceae</taxon>
        <taxon>Actinocatenispora</taxon>
    </lineage>
</organism>
<dbReference type="EMBL" id="BOMB01000041">
    <property type="protein sequence ID" value="GID15365.1"/>
    <property type="molecule type" value="Genomic_DNA"/>
</dbReference>
<comment type="caution">
    <text evidence="2">The sequence shown here is derived from an EMBL/GenBank/DDBJ whole genome shotgun (WGS) entry which is preliminary data.</text>
</comment>
<name>A0A8J3NFX8_9ACTN</name>
<proteinExistence type="predicted"/>
<evidence type="ECO:0000313" key="2">
    <source>
        <dbReference type="EMBL" id="GID15365.1"/>
    </source>
</evidence>